<accession>A0AAV8Y434</accession>
<dbReference type="AlphaFoldDB" id="A0AAV8Y434"/>
<gene>
    <name evidence="1" type="ORF">NQ314_008932</name>
</gene>
<keyword evidence="2" id="KW-1185">Reference proteome</keyword>
<dbReference type="EMBL" id="JANEYF010002456">
    <property type="protein sequence ID" value="KAJ8946233.1"/>
    <property type="molecule type" value="Genomic_DNA"/>
</dbReference>
<sequence>MDELDPTEEFDEKRPSVKELVARIQLQAVSNNGNNSESSDDDDGSLRIIQKRGTMENFNIESLPLSVSNYENVSNDALPGCRTSVYSPTIVNTALVDSNVRYVDPMIKIQHSNIKYDTYNQSSTSKHDLRFRPEMRYIEPSYKNQYYENDAPNRNKYYEHNLNMRLAKLRVLDNSKVYDGKTALEGTSRMLNTNYERIHAQESADKDTNNDSGYSTKVYGSSKVLLSMKDNAYKWQASSKD</sequence>
<comment type="caution">
    <text evidence="1">The sequence shown here is derived from an EMBL/GenBank/DDBJ whole genome shotgun (WGS) entry which is preliminary data.</text>
</comment>
<organism evidence="1 2">
    <name type="scientific">Rhamnusium bicolor</name>
    <dbReference type="NCBI Taxonomy" id="1586634"/>
    <lineage>
        <taxon>Eukaryota</taxon>
        <taxon>Metazoa</taxon>
        <taxon>Ecdysozoa</taxon>
        <taxon>Arthropoda</taxon>
        <taxon>Hexapoda</taxon>
        <taxon>Insecta</taxon>
        <taxon>Pterygota</taxon>
        <taxon>Neoptera</taxon>
        <taxon>Endopterygota</taxon>
        <taxon>Coleoptera</taxon>
        <taxon>Polyphaga</taxon>
        <taxon>Cucujiformia</taxon>
        <taxon>Chrysomeloidea</taxon>
        <taxon>Cerambycidae</taxon>
        <taxon>Lepturinae</taxon>
        <taxon>Rhagiini</taxon>
        <taxon>Rhamnusium</taxon>
    </lineage>
</organism>
<reference evidence="1" key="1">
    <citation type="journal article" date="2023" name="Insect Mol. Biol.">
        <title>Genome sequencing provides insights into the evolution of gene families encoding plant cell wall-degrading enzymes in longhorned beetles.</title>
        <authorList>
            <person name="Shin N.R."/>
            <person name="Okamura Y."/>
            <person name="Kirsch R."/>
            <person name="Pauchet Y."/>
        </authorList>
    </citation>
    <scope>NUCLEOTIDE SEQUENCE</scope>
    <source>
        <strain evidence="1">RBIC_L_NR</strain>
    </source>
</reference>
<evidence type="ECO:0000313" key="1">
    <source>
        <dbReference type="EMBL" id="KAJ8946233.1"/>
    </source>
</evidence>
<name>A0AAV8Y434_9CUCU</name>
<protein>
    <submittedName>
        <fullName evidence="1">Uncharacterized protein</fullName>
    </submittedName>
</protein>
<evidence type="ECO:0000313" key="2">
    <source>
        <dbReference type="Proteomes" id="UP001162156"/>
    </source>
</evidence>
<proteinExistence type="predicted"/>
<dbReference type="Proteomes" id="UP001162156">
    <property type="component" value="Unassembled WGS sequence"/>
</dbReference>